<protein>
    <submittedName>
        <fullName evidence="1">Uncharacterized protein</fullName>
    </submittedName>
</protein>
<sequence>MHRLTLTPKHYKSEAPQRPERRYLDFVVSGQALSQFVLPELDLIGAFGWMPNKAEEHRQLDQFEGILLADLQSGRISLYVCAHCGDISCGAITARIEVTDTTITWKDFGYETGYQAPELIAYTHIGPFIFDKQDYINVLEKIRVEI</sequence>
<organism evidence="1 2">
    <name type="scientific">Cytophaga hutchinsonii (strain ATCC 33406 / DSM 1761 / CIP 103989 / NBRC 15051 / NCIMB 9469 / D465)</name>
    <dbReference type="NCBI Taxonomy" id="269798"/>
    <lineage>
        <taxon>Bacteria</taxon>
        <taxon>Pseudomonadati</taxon>
        <taxon>Bacteroidota</taxon>
        <taxon>Cytophagia</taxon>
        <taxon>Cytophagales</taxon>
        <taxon>Cytophagaceae</taxon>
        <taxon>Cytophaga</taxon>
    </lineage>
</organism>
<accession>A0A6N4SRJ1</accession>
<proteinExistence type="predicted"/>
<evidence type="ECO:0000313" key="2">
    <source>
        <dbReference type="Proteomes" id="UP000001822"/>
    </source>
</evidence>
<reference evidence="1 2" key="1">
    <citation type="journal article" date="2007" name="Appl. Environ. Microbiol.">
        <title>Genome sequence of the cellulolytic gliding bacterium Cytophaga hutchinsonii.</title>
        <authorList>
            <person name="Xie G."/>
            <person name="Bruce D.C."/>
            <person name="Challacombe J.F."/>
            <person name="Chertkov O."/>
            <person name="Detter J.C."/>
            <person name="Gilna P."/>
            <person name="Han C.S."/>
            <person name="Lucas S."/>
            <person name="Misra M."/>
            <person name="Myers G.L."/>
            <person name="Richardson P."/>
            <person name="Tapia R."/>
            <person name="Thayer N."/>
            <person name="Thompson L.S."/>
            <person name="Brettin T.S."/>
            <person name="Henrissat B."/>
            <person name="Wilson D.B."/>
            <person name="McBride M.J."/>
        </authorList>
    </citation>
    <scope>NUCLEOTIDE SEQUENCE [LARGE SCALE GENOMIC DNA]</scope>
    <source>
        <strain evidence="2">ATCC 33406 / DSM 1761 / CIP 103989 / NBRC 15051 / NCIMB 9469 / D465</strain>
    </source>
</reference>
<dbReference type="OrthoDB" id="342114at2"/>
<evidence type="ECO:0000313" key="1">
    <source>
        <dbReference type="EMBL" id="ABG58988.1"/>
    </source>
</evidence>
<keyword evidence="2" id="KW-1185">Reference proteome</keyword>
<name>A0A6N4SRJ1_CYTH3</name>
<dbReference type="KEGG" id="chu:CHU_1721"/>
<dbReference type="Proteomes" id="UP000001822">
    <property type="component" value="Chromosome"/>
</dbReference>
<dbReference type="AlphaFoldDB" id="A0A6N4SRJ1"/>
<dbReference type="EMBL" id="CP000383">
    <property type="protein sequence ID" value="ABG58988.1"/>
    <property type="molecule type" value="Genomic_DNA"/>
</dbReference>
<dbReference type="RefSeq" id="WP_011585105.1">
    <property type="nucleotide sequence ID" value="NC_008255.1"/>
</dbReference>
<gene>
    <name evidence="1" type="ordered locus">CHU_1721</name>
</gene>